<evidence type="ECO:0000313" key="2">
    <source>
        <dbReference type="EMBL" id="CAE6402873.1"/>
    </source>
</evidence>
<comment type="caution">
    <text evidence="2">The sequence shown here is derived from an EMBL/GenBank/DDBJ whole genome shotgun (WGS) entry which is preliminary data.</text>
</comment>
<sequence>MAHNGDDEEPWYPEDTLLEDEIVEGALRIAVSFAFLSQGKTIELDEEMVTHNIYEDVELVAAVGNGMNRQGMFAQAVWFGEGGASWKWMKINGIKFIVCPDDSMFRAGSEPCVAVCTSTVLYYLTIPHPDYQASWSRTLKAVWPTKNVDVKVWPLRGYRPHWWFEEYKDDWPFDKSVENDFCEEGVLSLRSILGDNPAYTWPDLDTWHPEDTLLEGECLVPPVRFGVFSRVAVSFAFISRGRIVALDSQTLRNNFYDLELLAAPATNVDVKVWPLEGRRPTWWDEWHKDDWPFEKSGDVTSKKEGNNAGHNVQ</sequence>
<organism evidence="2 3">
    <name type="scientific">Rhizoctonia solani</name>
    <dbReference type="NCBI Taxonomy" id="456999"/>
    <lineage>
        <taxon>Eukaryota</taxon>
        <taxon>Fungi</taxon>
        <taxon>Dikarya</taxon>
        <taxon>Basidiomycota</taxon>
        <taxon>Agaricomycotina</taxon>
        <taxon>Agaricomycetes</taxon>
        <taxon>Cantharellales</taxon>
        <taxon>Ceratobasidiaceae</taxon>
        <taxon>Rhizoctonia</taxon>
    </lineage>
</organism>
<dbReference type="EMBL" id="CAJMWW010000027">
    <property type="protein sequence ID" value="CAE6402873.1"/>
    <property type="molecule type" value="Genomic_DNA"/>
</dbReference>
<accession>A0A8H3A450</accession>
<dbReference type="AlphaFoldDB" id="A0A8H3A450"/>
<proteinExistence type="predicted"/>
<gene>
    <name evidence="2" type="ORF">RDB_LOCUS10014</name>
</gene>
<evidence type="ECO:0000256" key="1">
    <source>
        <dbReference type="SAM" id="MobiDB-lite"/>
    </source>
</evidence>
<name>A0A8H3A450_9AGAM</name>
<protein>
    <submittedName>
        <fullName evidence="2">Uncharacterized protein</fullName>
    </submittedName>
</protein>
<feature type="region of interest" description="Disordered" evidence="1">
    <location>
        <begin position="294"/>
        <end position="313"/>
    </location>
</feature>
<dbReference type="Proteomes" id="UP000663841">
    <property type="component" value="Unassembled WGS sequence"/>
</dbReference>
<reference evidence="2" key="1">
    <citation type="submission" date="2021-01" db="EMBL/GenBank/DDBJ databases">
        <authorList>
            <person name="Kaushik A."/>
        </authorList>
    </citation>
    <scope>NUCLEOTIDE SEQUENCE</scope>
    <source>
        <strain evidence="2">AG3-T5</strain>
    </source>
</reference>
<feature type="compositionally biased region" description="Basic and acidic residues" evidence="1">
    <location>
        <begin position="294"/>
        <end position="305"/>
    </location>
</feature>
<evidence type="ECO:0000313" key="3">
    <source>
        <dbReference type="Proteomes" id="UP000663841"/>
    </source>
</evidence>